<evidence type="ECO:0000313" key="2">
    <source>
        <dbReference type="Proteomes" id="UP000318825"/>
    </source>
</evidence>
<proteinExistence type="predicted"/>
<dbReference type="EMBL" id="BJNF01000014">
    <property type="protein sequence ID" value="GEC14659.1"/>
    <property type="molecule type" value="Genomic_DNA"/>
</dbReference>
<evidence type="ECO:0000313" key="1">
    <source>
        <dbReference type="EMBL" id="GEC14659.1"/>
    </source>
</evidence>
<name>A0A4Y3W9U5_NITWI</name>
<accession>A0A4Y3W9U5</accession>
<dbReference type="AlphaFoldDB" id="A0A4Y3W9U5"/>
<reference evidence="1 2" key="1">
    <citation type="submission" date="2019-06" db="EMBL/GenBank/DDBJ databases">
        <title>Whole genome shotgun sequence of Nitrobacter winogradskyi NBRC 14297.</title>
        <authorList>
            <person name="Hosoyama A."/>
            <person name="Uohara A."/>
            <person name="Ohji S."/>
            <person name="Ichikawa N."/>
        </authorList>
    </citation>
    <scope>NUCLEOTIDE SEQUENCE [LARGE SCALE GENOMIC DNA]</scope>
    <source>
        <strain evidence="1 2">NBRC 14297</strain>
    </source>
</reference>
<evidence type="ECO:0008006" key="3">
    <source>
        <dbReference type="Google" id="ProtNLM"/>
    </source>
</evidence>
<organism evidence="1 2">
    <name type="scientific">Nitrobacter winogradskyi</name>
    <name type="common">Nitrobacter agilis</name>
    <dbReference type="NCBI Taxonomy" id="913"/>
    <lineage>
        <taxon>Bacteria</taxon>
        <taxon>Pseudomonadati</taxon>
        <taxon>Pseudomonadota</taxon>
        <taxon>Alphaproteobacteria</taxon>
        <taxon>Hyphomicrobiales</taxon>
        <taxon>Nitrobacteraceae</taxon>
        <taxon>Nitrobacter</taxon>
    </lineage>
</organism>
<sequence length="58" mass="6384">MTDLSDLNCSPMIRVSLALPQKLLRALDDQATKDDASAPNRSSVIRRYLIGGLRREAA</sequence>
<gene>
    <name evidence="1" type="ORF">NWI01_05510</name>
</gene>
<dbReference type="Proteomes" id="UP000318825">
    <property type="component" value="Unassembled WGS sequence"/>
</dbReference>
<protein>
    <recommendedName>
        <fullName evidence="3">Ribbon-helix-helix protein CopG domain-containing protein</fullName>
    </recommendedName>
</protein>
<comment type="caution">
    <text evidence="1">The sequence shown here is derived from an EMBL/GenBank/DDBJ whole genome shotgun (WGS) entry which is preliminary data.</text>
</comment>
<dbReference type="RefSeq" id="WP_181410349.1">
    <property type="nucleotide sequence ID" value="NZ_BJNF01000014.1"/>
</dbReference>